<dbReference type="EMBL" id="CP020083">
    <property type="protein sequence ID" value="ASR52659.1"/>
    <property type="molecule type" value="Genomic_DNA"/>
</dbReference>
<keyword evidence="2" id="KW-1185">Reference proteome</keyword>
<name>A0ABM6M9L7_9SPHN</name>
<protein>
    <submittedName>
        <fullName evidence="1">Uncharacterized protein</fullName>
    </submittedName>
</protein>
<gene>
    <name evidence="1" type="ORF">B5J99_15310</name>
</gene>
<reference evidence="1 2" key="1">
    <citation type="submission" date="2017-03" db="EMBL/GenBank/DDBJ databases">
        <title>Complete genome sequence of Blastomonas fulva degrading microcsystin LR.</title>
        <authorList>
            <person name="Lee H.-g."/>
            <person name="Jin L."/>
            <person name="oh H.-M."/>
        </authorList>
    </citation>
    <scope>NUCLEOTIDE SEQUENCE [LARGE SCALE GENOMIC DNA]</scope>
    <source>
        <strain evidence="1 2">T2</strain>
    </source>
</reference>
<accession>A0ABM6M9L7</accession>
<evidence type="ECO:0000313" key="2">
    <source>
        <dbReference type="Proteomes" id="UP000258016"/>
    </source>
</evidence>
<proteinExistence type="predicted"/>
<dbReference type="Proteomes" id="UP000258016">
    <property type="component" value="Chromosome"/>
</dbReference>
<evidence type="ECO:0000313" key="1">
    <source>
        <dbReference type="EMBL" id="ASR52659.1"/>
    </source>
</evidence>
<dbReference type="RefSeq" id="WP_117352877.1">
    <property type="nucleotide sequence ID" value="NZ_CP020083.1"/>
</dbReference>
<sequence>MAYVDVLFALLMLGAWPASDERAVDSQPVETGLPQSVTRALTPIPPSLGQVRIEQRLIIRVPRQSISRSSLLPMPAPRQAPPPEPPRFERRKVGKCLAMRDVSGVRVINDDMLVLFMRDQRMIEAQLERTCSAREFYQGFYMERSGDGRLCVDRDLLQARSGSKCEVEKLRQLVPED</sequence>
<dbReference type="GeneID" id="303486954"/>
<organism evidence="1 2">
    <name type="scientific">Blastomonas fulva</name>
    <dbReference type="NCBI Taxonomy" id="1550728"/>
    <lineage>
        <taxon>Bacteria</taxon>
        <taxon>Pseudomonadati</taxon>
        <taxon>Pseudomonadota</taxon>
        <taxon>Alphaproteobacteria</taxon>
        <taxon>Sphingomonadales</taxon>
        <taxon>Sphingomonadaceae</taxon>
        <taxon>Blastomonas</taxon>
    </lineage>
</organism>